<keyword evidence="4" id="KW-0961">Cell wall biogenesis/degradation</keyword>
<dbReference type="Pfam" id="PF06725">
    <property type="entry name" value="3D"/>
    <property type="match status" value="1"/>
</dbReference>
<dbReference type="CDD" id="cd14485">
    <property type="entry name" value="mltA_like_LT_A"/>
    <property type="match status" value="1"/>
</dbReference>
<keyword evidence="3" id="KW-0456">Lyase</keyword>
<dbReference type="OrthoDB" id="9783686at2"/>
<feature type="domain" description="Lytic transglycosylase MltA" evidence="6">
    <location>
        <begin position="129"/>
        <end position="286"/>
    </location>
</feature>
<evidence type="ECO:0000313" key="7">
    <source>
        <dbReference type="EMBL" id="RMB01801.1"/>
    </source>
</evidence>
<dbReference type="GO" id="GO:0019867">
    <property type="term" value="C:outer membrane"/>
    <property type="evidence" value="ECO:0007669"/>
    <property type="project" value="InterPro"/>
</dbReference>
<dbReference type="CDD" id="cd14668">
    <property type="entry name" value="mlta_B"/>
    <property type="match status" value="1"/>
</dbReference>
<dbReference type="PANTHER" id="PTHR30124:SF0">
    <property type="entry name" value="MEMBRANE-BOUND LYTIC MUREIN TRANSGLYCOSYLASE A"/>
    <property type="match status" value="1"/>
</dbReference>
<dbReference type="SUPFAM" id="SSF50685">
    <property type="entry name" value="Barwin-like endoglucanases"/>
    <property type="match status" value="1"/>
</dbReference>
<dbReference type="Proteomes" id="UP000271227">
    <property type="component" value="Unassembled WGS sequence"/>
</dbReference>
<evidence type="ECO:0000256" key="3">
    <source>
        <dbReference type="ARBA" id="ARBA00023239"/>
    </source>
</evidence>
<reference evidence="7 8" key="1">
    <citation type="submission" date="2018-10" db="EMBL/GenBank/DDBJ databases">
        <title>Genomic Encyclopedia of Archaeal and Bacterial Type Strains, Phase II (KMG-II): from individual species to whole genera.</title>
        <authorList>
            <person name="Goeker M."/>
        </authorList>
    </citation>
    <scope>NUCLEOTIDE SEQUENCE [LARGE SCALE GENOMIC DNA]</scope>
    <source>
        <strain evidence="7 8">DSM 25217</strain>
    </source>
</reference>
<comment type="catalytic activity">
    <reaction evidence="1">
        <text>Exolytic cleavage of the (1-&gt;4)-beta-glycosidic linkage between N-acetylmuramic acid (MurNAc) and N-acetylglucosamine (GlcNAc) residues in peptidoglycan, from either the reducing or the non-reducing ends of the peptidoglycan chains, with concomitant formation of a 1,6-anhydrobond in the MurNAc residue.</text>
        <dbReference type="EC" id="4.2.2.n1"/>
    </reaction>
</comment>
<dbReference type="RefSeq" id="WP_121939967.1">
    <property type="nucleotide sequence ID" value="NZ_REFR01000015.1"/>
</dbReference>
<keyword evidence="8" id="KW-1185">Reference proteome</keyword>
<evidence type="ECO:0000313" key="8">
    <source>
        <dbReference type="Proteomes" id="UP000271227"/>
    </source>
</evidence>
<dbReference type="EC" id="4.2.2.n1" evidence="2"/>
<dbReference type="AlphaFoldDB" id="A0A3M0BW42"/>
<dbReference type="FunCoup" id="A0A3M0BW42">
    <property type="interactions" value="97"/>
</dbReference>
<dbReference type="InterPro" id="IPR005300">
    <property type="entry name" value="MltA_B"/>
</dbReference>
<dbReference type="GO" id="GO:0008933">
    <property type="term" value="F:peptidoglycan lytic transglycosylase activity"/>
    <property type="evidence" value="ECO:0007669"/>
    <property type="project" value="TreeGrafter"/>
</dbReference>
<name>A0A3M0BW42_9PROT</name>
<dbReference type="InterPro" id="IPR010611">
    <property type="entry name" value="3D_dom"/>
</dbReference>
<dbReference type="Gene3D" id="2.40.40.10">
    <property type="entry name" value="RlpA-like domain"/>
    <property type="match status" value="1"/>
</dbReference>
<dbReference type="GO" id="GO:0071555">
    <property type="term" value="P:cell wall organization"/>
    <property type="evidence" value="ECO:0007669"/>
    <property type="project" value="UniProtKB-KW"/>
</dbReference>
<comment type="caution">
    <text evidence="7">The sequence shown here is derived from an EMBL/GenBank/DDBJ whole genome shotgun (WGS) entry which is preliminary data.</text>
</comment>
<proteinExistence type="predicted"/>
<dbReference type="GO" id="GO:0009253">
    <property type="term" value="P:peptidoglycan catabolic process"/>
    <property type="evidence" value="ECO:0007669"/>
    <property type="project" value="TreeGrafter"/>
</dbReference>
<dbReference type="PANTHER" id="PTHR30124">
    <property type="entry name" value="MEMBRANE-BOUND LYTIC MUREIN TRANSGLYCOSYLASE A"/>
    <property type="match status" value="1"/>
</dbReference>
<dbReference type="SMART" id="SM00925">
    <property type="entry name" value="MltA"/>
    <property type="match status" value="1"/>
</dbReference>
<evidence type="ECO:0000256" key="5">
    <source>
        <dbReference type="ARBA" id="ARBA00030918"/>
    </source>
</evidence>
<dbReference type="InParanoid" id="A0A3M0BW42"/>
<evidence type="ECO:0000259" key="6">
    <source>
        <dbReference type="SMART" id="SM00925"/>
    </source>
</evidence>
<dbReference type="Pfam" id="PF03562">
    <property type="entry name" value="MltA"/>
    <property type="match status" value="1"/>
</dbReference>
<evidence type="ECO:0000256" key="1">
    <source>
        <dbReference type="ARBA" id="ARBA00001420"/>
    </source>
</evidence>
<accession>A0A3M0BW42</accession>
<organism evidence="7 8">
    <name type="scientific">Eilatimonas milleporae</name>
    <dbReference type="NCBI Taxonomy" id="911205"/>
    <lineage>
        <taxon>Bacteria</taxon>
        <taxon>Pseudomonadati</taxon>
        <taxon>Pseudomonadota</taxon>
        <taxon>Alphaproteobacteria</taxon>
        <taxon>Kordiimonadales</taxon>
        <taxon>Kordiimonadaceae</taxon>
        <taxon>Eilatimonas</taxon>
    </lineage>
</organism>
<dbReference type="Gene3D" id="2.40.240.50">
    <property type="entry name" value="Barwin-like endoglucanases"/>
    <property type="match status" value="1"/>
</dbReference>
<dbReference type="EMBL" id="REFR01000015">
    <property type="protein sequence ID" value="RMB01801.1"/>
    <property type="molecule type" value="Genomic_DNA"/>
</dbReference>
<dbReference type="InterPro" id="IPR036908">
    <property type="entry name" value="RlpA-like_sf"/>
</dbReference>
<dbReference type="InterPro" id="IPR026044">
    <property type="entry name" value="MltA"/>
</dbReference>
<evidence type="ECO:0000256" key="4">
    <source>
        <dbReference type="ARBA" id="ARBA00023316"/>
    </source>
</evidence>
<dbReference type="PIRSF" id="PIRSF019422">
    <property type="entry name" value="MltA"/>
    <property type="match status" value="1"/>
</dbReference>
<dbReference type="GO" id="GO:0009254">
    <property type="term" value="P:peptidoglycan turnover"/>
    <property type="evidence" value="ECO:0007669"/>
    <property type="project" value="InterPro"/>
</dbReference>
<gene>
    <name evidence="7" type="ORF">BXY39_3308</name>
</gene>
<dbReference type="GO" id="GO:0004553">
    <property type="term" value="F:hydrolase activity, hydrolyzing O-glycosyl compounds"/>
    <property type="evidence" value="ECO:0007669"/>
    <property type="project" value="InterPro"/>
</dbReference>
<sequence>MVLAVLVLVGLPVWLALRLQPIPPGLQFSPAAFSSLPGWRSADLTAARLAVTESCGRILDWPDDRPLPGALVSGIGGRVRDWREACLAIVSAPDGNDALRQAFERYFRPYAVSRAGSHTGLFTGYYEAFLDGSFERGGPYQVPLYGRPGDLISVNLGDFRTDLKGRRIAGRLNGTRLVPYDDRRAIRDGALAGRDLELVWVDDPVDAFFLHIQGSGRVRLPDGRIVRVGYAGQNGHAYRGIGRLLVDRGEIPPDALSMQTIRAWLRDNGDKAEALMAENASFVFFHMPRPQEGAAPPAGPYGSAGVPLTAGHSLAVDRRHLPLHVPLWLDTSHPDPDDRAAPPVPMRRLMVAQDTGGAIRGEIRGDVFWGFGDRAEEIAGRMANRGRYWLLLPARLDPSAPDTAQSGP</sequence>
<evidence type="ECO:0000256" key="2">
    <source>
        <dbReference type="ARBA" id="ARBA00012587"/>
    </source>
</evidence>
<protein>
    <recommendedName>
        <fullName evidence="2">peptidoglycan lytic exotransglycosylase</fullName>
        <ecNumber evidence="2">4.2.2.n1</ecNumber>
    </recommendedName>
    <alternativeName>
        <fullName evidence="5">Murein hydrolase A</fullName>
    </alternativeName>
</protein>